<comment type="caution">
    <text evidence="3">The sequence shown here is derived from an EMBL/GenBank/DDBJ whole genome shotgun (WGS) entry which is preliminary data.</text>
</comment>
<evidence type="ECO:0000256" key="1">
    <source>
        <dbReference type="SAM" id="MobiDB-lite"/>
    </source>
</evidence>
<reference evidence="3 4" key="1">
    <citation type="submission" date="2022-10" db="EMBL/GenBank/DDBJ databases">
        <title>Draft genome sequence of Streptomyces sp. YSPA8.</title>
        <authorList>
            <person name="Moriuchi R."/>
            <person name="Dohra H."/>
            <person name="Yamamura H."/>
            <person name="Kodani S."/>
        </authorList>
    </citation>
    <scope>NUCLEOTIDE SEQUENCE [LARGE SCALE GENOMIC DNA]</scope>
    <source>
        <strain evidence="3 4">YSPA8</strain>
    </source>
</reference>
<evidence type="ECO:0000313" key="3">
    <source>
        <dbReference type="EMBL" id="GLF97394.1"/>
    </source>
</evidence>
<dbReference type="InterPro" id="IPR003776">
    <property type="entry name" value="YcaO-like_dom"/>
</dbReference>
<dbReference type="PANTHER" id="PTHR37809:SF1">
    <property type="entry name" value="RIBOSOMAL PROTEIN S12 METHYLTHIOTRANSFERASE ACCESSORY FACTOR YCAO"/>
    <property type="match status" value="1"/>
</dbReference>
<organism evidence="3 4">
    <name type="scientific">Streptomyces yaizuensis</name>
    <dbReference type="NCBI Taxonomy" id="2989713"/>
    <lineage>
        <taxon>Bacteria</taxon>
        <taxon>Bacillati</taxon>
        <taxon>Actinomycetota</taxon>
        <taxon>Actinomycetes</taxon>
        <taxon>Kitasatosporales</taxon>
        <taxon>Streptomycetaceae</taxon>
        <taxon>Streptomyces</taxon>
    </lineage>
</organism>
<keyword evidence="4" id="KW-1185">Reference proteome</keyword>
<evidence type="ECO:0000259" key="2">
    <source>
        <dbReference type="PROSITE" id="PS51664"/>
    </source>
</evidence>
<evidence type="ECO:0000313" key="4">
    <source>
        <dbReference type="Proteomes" id="UP001291653"/>
    </source>
</evidence>
<dbReference type="Proteomes" id="UP001291653">
    <property type="component" value="Unassembled WGS sequence"/>
</dbReference>
<feature type="region of interest" description="Disordered" evidence="1">
    <location>
        <begin position="430"/>
        <end position="450"/>
    </location>
</feature>
<dbReference type="PANTHER" id="PTHR37809">
    <property type="entry name" value="RIBOSOMAL PROTEIN S12 METHYLTHIOTRANSFERASE ACCESSORY FACTOR YCAO"/>
    <property type="match status" value="1"/>
</dbReference>
<accession>A0ABQ5P491</accession>
<dbReference type="NCBIfam" id="TIGR03604">
    <property type="entry name" value="TOMM_cyclo_SagD"/>
    <property type="match status" value="1"/>
</dbReference>
<name>A0ABQ5P491_9ACTN</name>
<dbReference type="RefSeq" id="WP_323449389.1">
    <property type="nucleotide sequence ID" value="NZ_BSBI01000010.1"/>
</dbReference>
<sequence>MYLSTYQEQEHISPELRGLEGLVSPYGLVSHTAPLPVREGEPSFAVHLAHLGDPSRALANLRVWAHDDDMGNVDGAGSALTADRARLISVAEALERYSTCAWDDDEMVVAAENDLTEEYVSPSRWPRCSPAELARDECSMAPYDPSVPIRWVRAWSLTRRVPVLVPAISVYLHMPYHSRSERFTRGITTGAAVHSDVRAAVLNGLLEVVERDAIALVWLQRLRLPELIVDPDRLDPATRAYHRAGTSTDLRVRLFDATTDLGVPVIYAVQLADADPTLAQIVAATCEVRPEQALAKVYRELASLRVALRGYVAAFADREPDPAKVSVVGGAVHNAAPARRGVFDFLLDGERPTYGIDGMPGLPAGADPLDTVVSRLAARGAEVLVADITTDEARQVGMRAVKVLVPEAMPVSFVHAERFLGTPRLYDAPRAMGHPSHAEDAVNPEHQPFA</sequence>
<protein>
    <submittedName>
        <fullName evidence="3">YcaO-like family protein</fullName>
    </submittedName>
</protein>
<dbReference type="Pfam" id="PF02624">
    <property type="entry name" value="YcaO"/>
    <property type="match status" value="1"/>
</dbReference>
<feature type="domain" description="YcaO" evidence="2">
    <location>
        <begin position="77"/>
        <end position="450"/>
    </location>
</feature>
<dbReference type="Gene3D" id="3.30.1330.230">
    <property type="match status" value="1"/>
</dbReference>
<gene>
    <name evidence="3" type="ORF">SYYSPA8_23875</name>
</gene>
<dbReference type="Gene3D" id="3.30.160.660">
    <property type="match status" value="1"/>
</dbReference>
<dbReference type="InterPro" id="IPR027624">
    <property type="entry name" value="TOMM_cyclo_SagD"/>
</dbReference>
<dbReference type="PROSITE" id="PS51664">
    <property type="entry name" value="YCAO"/>
    <property type="match status" value="1"/>
</dbReference>
<dbReference type="EMBL" id="BSBI01000010">
    <property type="protein sequence ID" value="GLF97394.1"/>
    <property type="molecule type" value="Genomic_DNA"/>
</dbReference>
<proteinExistence type="predicted"/>
<dbReference type="Gene3D" id="3.30.40.250">
    <property type="match status" value="1"/>
</dbReference>